<dbReference type="RefSeq" id="WP_004460692.1">
    <property type="nucleotide sequence ID" value="NZ_ABOO01000049.1"/>
</dbReference>
<reference evidence="1 2" key="1">
    <citation type="submission" date="2008-03" db="EMBL/GenBank/DDBJ databases">
        <authorList>
            <person name="Paulsen I."/>
            <person name="Sebastian Y."/>
        </authorList>
    </citation>
    <scope>NUCLEOTIDE SEQUENCE [LARGE SCALE GENOMIC DNA]</scope>
    <source>
        <strain evidence="2">D str. JGS1721</strain>
    </source>
</reference>
<proteinExistence type="predicted"/>
<evidence type="ECO:0000313" key="1">
    <source>
        <dbReference type="EMBL" id="EDT70508.1"/>
    </source>
</evidence>
<gene>
    <name evidence="1" type="ORF">CJD_0687</name>
</gene>
<protein>
    <submittedName>
        <fullName evidence="1">Conserved domain protein</fullName>
    </submittedName>
</protein>
<dbReference type="Proteomes" id="UP000003188">
    <property type="component" value="Unassembled WGS sequence"/>
</dbReference>
<accession>B1V6P9</accession>
<dbReference type="EMBL" id="ABOO01000049">
    <property type="protein sequence ID" value="EDT70508.1"/>
    <property type="molecule type" value="Genomic_DNA"/>
</dbReference>
<comment type="caution">
    <text evidence="1">The sequence shown here is derived from an EMBL/GenBank/DDBJ whole genome shotgun (WGS) entry which is preliminary data.</text>
</comment>
<name>B1V6P9_CLOPF</name>
<evidence type="ECO:0000313" key="2">
    <source>
        <dbReference type="Proteomes" id="UP000003188"/>
    </source>
</evidence>
<dbReference type="AlphaFoldDB" id="B1V6P9"/>
<sequence>MSKEYLHMKECPYCKSDEGYFFRSSYRGTYHERYNFNGEMTEESGDIHDHATYKQGKIAYCRNCGKKLFKVNNSSEFYNDIENKRLNEIKVFPVDTK</sequence>
<organism evidence="1 2">
    <name type="scientific">Clostridium perfringens D str. JGS1721</name>
    <dbReference type="NCBI Taxonomy" id="488537"/>
    <lineage>
        <taxon>Bacteria</taxon>
        <taxon>Bacillati</taxon>
        <taxon>Bacillota</taxon>
        <taxon>Clostridia</taxon>
        <taxon>Eubacteriales</taxon>
        <taxon>Clostridiaceae</taxon>
        <taxon>Clostridium</taxon>
    </lineage>
</organism>